<keyword evidence="1" id="KW-0812">Transmembrane</keyword>
<evidence type="ECO:0000313" key="3">
    <source>
        <dbReference type="Proteomes" id="UP000476030"/>
    </source>
</evidence>
<dbReference type="Proteomes" id="UP000476030">
    <property type="component" value="Unassembled WGS sequence"/>
</dbReference>
<evidence type="ECO:0008006" key="4">
    <source>
        <dbReference type="Google" id="ProtNLM"/>
    </source>
</evidence>
<reference evidence="2 3" key="1">
    <citation type="submission" date="2019-12" db="EMBL/GenBank/DDBJ databases">
        <title>Snethiella sp. nov. sp. isolated from sea sand.</title>
        <authorList>
            <person name="Kim J."/>
            <person name="Jeong S.E."/>
            <person name="Jung H.S."/>
            <person name="Jeon C.O."/>
        </authorList>
    </citation>
    <scope>NUCLEOTIDE SEQUENCE [LARGE SCALE GENOMIC DNA]</scope>
    <source>
        <strain evidence="2 3">DP05</strain>
    </source>
</reference>
<gene>
    <name evidence="2" type="ORF">GQE98_14305</name>
</gene>
<dbReference type="RefSeq" id="WP_161316399.1">
    <property type="nucleotide sequence ID" value="NZ_WTUW01000009.1"/>
</dbReference>
<evidence type="ECO:0000256" key="1">
    <source>
        <dbReference type="SAM" id="Phobius"/>
    </source>
</evidence>
<sequence length="186" mass="19975">MAFDDKINHVIKDCRGSVMVEVALFVPAIMFLLLAGVTLTHVVQLDRTTDRIAAVLADEFSQKTSLSENDFDTALMATTTMIGTEGFEVASGITIKAIELHPVTGMTTLWSRYRTDGGRDCSGADPAFTAPEGQMMGAGILYLIQVDLCTTPGDGFFLSSVISVLDFSIHARAVATGRGPALRRLQ</sequence>
<proteinExistence type="predicted"/>
<keyword evidence="3" id="KW-1185">Reference proteome</keyword>
<protein>
    <recommendedName>
        <fullName evidence="4">Pilus assembly protein</fullName>
    </recommendedName>
</protein>
<name>A0A6L8W9T8_9PROT</name>
<dbReference type="AlphaFoldDB" id="A0A6L8W9T8"/>
<feature type="transmembrane region" description="Helical" evidence="1">
    <location>
        <begin position="22"/>
        <end position="43"/>
    </location>
</feature>
<organism evidence="2 3">
    <name type="scientific">Sneathiella litorea</name>
    <dbReference type="NCBI Taxonomy" id="2606216"/>
    <lineage>
        <taxon>Bacteria</taxon>
        <taxon>Pseudomonadati</taxon>
        <taxon>Pseudomonadota</taxon>
        <taxon>Alphaproteobacteria</taxon>
        <taxon>Sneathiellales</taxon>
        <taxon>Sneathiellaceae</taxon>
        <taxon>Sneathiella</taxon>
    </lineage>
</organism>
<keyword evidence="1" id="KW-0472">Membrane</keyword>
<dbReference type="EMBL" id="WTUW01000009">
    <property type="protein sequence ID" value="MZR31805.1"/>
    <property type="molecule type" value="Genomic_DNA"/>
</dbReference>
<evidence type="ECO:0000313" key="2">
    <source>
        <dbReference type="EMBL" id="MZR31805.1"/>
    </source>
</evidence>
<comment type="caution">
    <text evidence="2">The sequence shown here is derived from an EMBL/GenBank/DDBJ whole genome shotgun (WGS) entry which is preliminary data.</text>
</comment>
<keyword evidence="1" id="KW-1133">Transmembrane helix</keyword>
<accession>A0A6L8W9T8</accession>